<dbReference type="InterPro" id="IPR012171">
    <property type="entry name" value="Fatty_acid_desaturase"/>
</dbReference>
<dbReference type="PROSITE" id="PS00191">
    <property type="entry name" value="CYTOCHROME_B5_1"/>
    <property type="match status" value="1"/>
</dbReference>
<dbReference type="STRING" id="461836.A0A0L0D281"/>
<dbReference type="EMBL" id="GL349442">
    <property type="protein sequence ID" value="KNC46235.1"/>
    <property type="molecule type" value="Genomic_DNA"/>
</dbReference>
<dbReference type="GeneID" id="25562345"/>
<evidence type="ECO:0000256" key="3">
    <source>
        <dbReference type="ARBA" id="ARBA00022617"/>
    </source>
</evidence>
<dbReference type="PIRSF" id="PIRSF015921">
    <property type="entry name" value="FA_sphinglp_des"/>
    <property type="match status" value="1"/>
</dbReference>
<dbReference type="Pfam" id="PF00487">
    <property type="entry name" value="FA_desaturase"/>
    <property type="match status" value="1"/>
</dbReference>
<feature type="transmembrane region" description="Helical" evidence="11">
    <location>
        <begin position="113"/>
        <end position="131"/>
    </location>
</feature>
<keyword evidence="14" id="KW-1185">Reference proteome</keyword>
<gene>
    <name evidence="13" type="ORF">AMSG_02686</name>
</gene>
<dbReference type="InterPro" id="IPR001199">
    <property type="entry name" value="Cyt_B5-like_heme/steroid-bd"/>
</dbReference>
<protein>
    <submittedName>
        <fullName evidence="13">Fatty acid desaturase 3</fullName>
    </submittedName>
</protein>
<evidence type="ECO:0000259" key="12">
    <source>
        <dbReference type="PROSITE" id="PS50255"/>
    </source>
</evidence>
<keyword evidence="4 11" id="KW-0812">Transmembrane</keyword>
<dbReference type="PROSITE" id="PS50255">
    <property type="entry name" value="CYTOCHROME_B5_2"/>
    <property type="match status" value="1"/>
</dbReference>
<dbReference type="InterPro" id="IPR036400">
    <property type="entry name" value="Cyt_B5-like_heme/steroid_sf"/>
</dbReference>
<dbReference type="Proteomes" id="UP000054408">
    <property type="component" value="Unassembled WGS sequence"/>
</dbReference>
<dbReference type="GO" id="GO:0016717">
    <property type="term" value="F:oxidoreductase activity, acting on paired donors, with oxidation of a pair of donors resulting in the reduction of molecular oxygen to two molecules of water"/>
    <property type="evidence" value="ECO:0007669"/>
    <property type="project" value="TreeGrafter"/>
</dbReference>
<dbReference type="SMART" id="SM01117">
    <property type="entry name" value="Cyt-b5"/>
    <property type="match status" value="1"/>
</dbReference>
<dbReference type="InterPro" id="IPR005804">
    <property type="entry name" value="FA_desaturase_dom"/>
</dbReference>
<evidence type="ECO:0000256" key="10">
    <source>
        <dbReference type="ARBA" id="ARBA00023136"/>
    </source>
</evidence>
<evidence type="ECO:0000256" key="8">
    <source>
        <dbReference type="ARBA" id="ARBA00023004"/>
    </source>
</evidence>
<keyword evidence="8" id="KW-0408">Iron</keyword>
<dbReference type="PANTHER" id="PTHR19353">
    <property type="entry name" value="FATTY ACID DESATURASE 2"/>
    <property type="match status" value="1"/>
</dbReference>
<keyword evidence="10 11" id="KW-0472">Membrane</keyword>
<feature type="transmembrane region" description="Helical" evidence="11">
    <location>
        <begin position="143"/>
        <end position="161"/>
    </location>
</feature>
<dbReference type="InterPro" id="IPR018506">
    <property type="entry name" value="Cyt_B5_heme-BS"/>
</dbReference>
<feature type="transmembrane region" description="Helical" evidence="11">
    <location>
        <begin position="243"/>
        <end position="264"/>
    </location>
</feature>
<dbReference type="AlphaFoldDB" id="A0A0L0D281"/>
<reference evidence="13 14" key="1">
    <citation type="submission" date="2010-05" db="EMBL/GenBank/DDBJ databases">
        <title>The Genome Sequence of Thecamonas trahens ATCC 50062.</title>
        <authorList>
            <consortium name="The Broad Institute Genome Sequencing Platform"/>
            <person name="Russ C."/>
            <person name="Cuomo C."/>
            <person name="Shea T."/>
            <person name="Young S.K."/>
            <person name="Zeng Q."/>
            <person name="Koehrsen M."/>
            <person name="Haas B."/>
            <person name="Borodovsky M."/>
            <person name="Guigo R."/>
            <person name="Alvarado L."/>
            <person name="Berlin A."/>
            <person name="Bochicchio J."/>
            <person name="Borenstein D."/>
            <person name="Chapman S."/>
            <person name="Chen Z."/>
            <person name="Freedman E."/>
            <person name="Gellesch M."/>
            <person name="Goldberg J."/>
            <person name="Griggs A."/>
            <person name="Gujja S."/>
            <person name="Heilman E."/>
            <person name="Heiman D."/>
            <person name="Hepburn T."/>
            <person name="Howarth C."/>
            <person name="Jen D."/>
            <person name="Larson L."/>
            <person name="Mehta T."/>
            <person name="Park D."/>
            <person name="Pearson M."/>
            <person name="Roberts A."/>
            <person name="Saif S."/>
            <person name="Shenoy N."/>
            <person name="Sisk P."/>
            <person name="Stolte C."/>
            <person name="Sykes S."/>
            <person name="Thomson T."/>
            <person name="Walk T."/>
            <person name="White J."/>
            <person name="Yandava C."/>
            <person name="Burger G."/>
            <person name="Gray M.W."/>
            <person name="Holland P.W.H."/>
            <person name="King N."/>
            <person name="Lang F.B.F."/>
            <person name="Roger A.J."/>
            <person name="Ruiz-Trillo I."/>
            <person name="Lander E."/>
            <person name="Nusbaum C."/>
        </authorList>
    </citation>
    <scope>NUCLEOTIDE SEQUENCE [LARGE SCALE GENOMIC DNA]</scope>
    <source>
        <strain evidence="13 14">ATCC 50062</strain>
    </source>
</reference>
<accession>A0A0L0D281</accession>
<keyword evidence="5" id="KW-0479">Metal-binding</keyword>
<evidence type="ECO:0000256" key="6">
    <source>
        <dbReference type="ARBA" id="ARBA00022989"/>
    </source>
</evidence>
<evidence type="ECO:0000313" key="14">
    <source>
        <dbReference type="Proteomes" id="UP000054408"/>
    </source>
</evidence>
<proteinExistence type="inferred from homology"/>
<evidence type="ECO:0000256" key="11">
    <source>
        <dbReference type="SAM" id="Phobius"/>
    </source>
</evidence>
<dbReference type="OMA" id="DLVMHPF"/>
<dbReference type="eggNOG" id="KOG4232">
    <property type="taxonomic scope" value="Eukaryota"/>
</dbReference>
<name>A0A0L0D281_THETB</name>
<comment type="similarity">
    <text evidence="2">Belongs to the fatty acid desaturase type 1 family.</text>
</comment>
<dbReference type="PANTHER" id="PTHR19353:SF88">
    <property type="entry name" value="DELTA(5) FATTY ACID DESATURASE FAT-4"/>
    <property type="match status" value="1"/>
</dbReference>
<evidence type="ECO:0000256" key="4">
    <source>
        <dbReference type="ARBA" id="ARBA00022692"/>
    </source>
</evidence>
<dbReference type="GO" id="GO:0020037">
    <property type="term" value="F:heme binding"/>
    <property type="evidence" value="ECO:0007669"/>
    <property type="project" value="InterPro"/>
</dbReference>
<dbReference type="OrthoDB" id="260091at2759"/>
<sequence>MKDERVYSQDELRKGGKLLAISGRVYDVSEFIARHPGGKVLTYYLGQDATDAFDAFHPGRKATAMLPALEIGTMAPRRIESVEVEGDDDVTSSFRALRRELAAEGMFDAEPGFFLLQLAIIVAMEMGGVWLSTMAAMSGSWVLFWVAAAVLATAQIQSGWLQHDFGHLAVFKARWMNIAAHKVLMAGFKGASSPWWRSRHNRHHAKPNHLHADPDVHNEPLFLFDEVMSEEEMGWAGTFAQGWYWWLLGPPLVTTVVFLITNIVDCVKRGLWLDLVLGLSYLPRFWGVHMGWSGHTFWGAAGLYFAVRVLESMWFTWVTAMNHFPMGIVSMRSQASPKSWVAAQFDATQNLSPGAVADWFTGHLNYQIEHHLFPAMPRHNYPRIAPRITAFAARHGLAYNVASLPSAAAQVIATLHRVGRGKRQ</sequence>
<evidence type="ECO:0000256" key="7">
    <source>
        <dbReference type="ARBA" id="ARBA00023002"/>
    </source>
</evidence>
<evidence type="ECO:0000256" key="1">
    <source>
        <dbReference type="ARBA" id="ARBA00004141"/>
    </source>
</evidence>
<keyword evidence="7" id="KW-0560">Oxidoreductase</keyword>
<evidence type="ECO:0000256" key="9">
    <source>
        <dbReference type="ARBA" id="ARBA00023098"/>
    </source>
</evidence>
<dbReference type="GO" id="GO:0046872">
    <property type="term" value="F:metal ion binding"/>
    <property type="evidence" value="ECO:0007669"/>
    <property type="project" value="UniProtKB-KW"/>
</dbReference>
<dbReference type="CDD" id="cd03506">
    <property type="entry name" value="Delta6-FADS-like"/>
    <property type="match status" value="1"/>
</dbReference>
<keyword evidence="3" id="KW-0349">Heme</keyword>
<dbReference type="GO" id="GO:0006629">
    <property type="term" value="P:lipid metabolic process"/>
    <property type="evidence" value="ECO:0007669"/>
    <property type="project" value="UniProtKB-KW"/>
</dbReference>
<dbReference type="GO" id="GO:0016020">
    <property type="term" value="C:membrane"/>
    <property type="evidence" value="ECO:0007669"/>
    <property type="project" value="UniProtKB-SubCell"/>
</dbReference>
<keyword evidence="6 11" id="KW-1133">Transmembrane helix</keyword>
<organism evidence="13 14">
    <name type="scientific">Thecamonas trahens ATCC 50062</name>
    <dbReference type="NCBI Taxonomy" id="461836"/>
    <lineage>
        <taxon>Eukaryota</taxon>
        <taxon>Apusozoa</taxon>
        <taxon>Apusomonadida</taxon>
        <taxon>Apusomonadidae</taxon>
        <taxon>Thecamonas</taxon>
    </lineage>
</organism>
<dbReference type="SUPFAM" id="SSF55856">
    <property type="entry name" value="Cytochrome b5-like heme/steroid binding domain"/>
    <property type="match status" value="1"/>
</dbReference>
<evidence type="ECO:0000256" key="2">
    <source>
        <dbReference type="ARBA" id="ARBA00009295"/>
    </source>
</evidence>
<feature type="domain" description="Cytochrome b5 heme-binding" evidence="12">
    <location>
        <begin position="1"/>
        <end position="75"/>
    </location>
</feature>
<evidence type="ECO:0000313" key="13">
    <source>
        <dbReference type="EMBL" id="KNC46235.1"/>
    </source>
</evidence>
<dbReference type="Pfam" id="PF00173">
    <property type="entry name" value="Cyt-b5"/>
    <property type="match status" value="1"/>
</dbReference>
<evidence type="ECO:0000256" key="5">
    <source>
        <dbReference type="ARBA" id="ARBA00022723"/>
    </source>
</evidence>
<comment type="subcellular location">
    <subcellularLocation>
        <location evidence="1">Membrane</location>
        <topology evidence="1">Multi-pass membrane protein</topology>
    </subcellularLocation>
</comment>
<dbReference type="RefSeq" id="XP_013760532.1">
    <property type="nucleotide sequence ID" value="XM_013905078.1"/>
</dbReference>
<keyword evidence="9" id="KW-0443">Lipid metabolism</keyword>
<dbReference type="Gene3D" id="3.10.120.10">
    <property type="entry name" value="Cytochrome b5-like heme/steroid binding domain"/>
    <property type="match status" value="1"/>
</dbReference>